<protein>
    <submittedName>
        <fullName evidence="1">Uncharacterized protein</fullName>
    </submittedName>
</protein>
<dbReference type="EMBL" id="CP050898">
    <property type="protein sequence ID" value="QIX22580.1"/>
    <property type="molecule type" value="Genomic_DNA"/>
</dbReference>
<accession>A0A6H0ZS20</accession>
<dbReference type="AlphaFoldDB" id="A0A6H0ZS20"/>
<reference evidence="1 2" key="1">
    <citation type="submission" date="2020-04" db="EMBL/GenBank/DDBJ databases">
        <title>FDA dAtabase for Regulatory Grade micrObial Sequences (FDA-ARGOS): Supporting development and validation of Infectious Disease Dx tests.</title>
        <authorList>
            <person name="Sciortino C."/>
            <person name="Tallon L."/>
            <person name="Sadzewicz L."/>
            <person name="Vavikolanu K."/>
            <person name="Mehta A."/>
            <person name="Aluvathingal J."/>
            <person name="Nadendla S."/>
            <person name="Nandy P."/>
            <person name="Geyer C."/>
            <person name="Yan Y."/>
            <person name="Sichtig H."/>
        </authorList>
    </citation>
    <scope>NUCLEOTIDE SEQUENCE [LARGE SCALE GENOMIC DNA]</scope>
    <source>
        <strain evidence="1 2">FDAARGOS_633</strain>
    </source>
</reference>
<sequence>MEKKKKSWMSLLNPLEWLNAAFQLLAAVCGPLLRWLGMLTPPSTDGFENIQKSDVDDAKQLAEQQEAAVDTLVREMSPAEVVRAYASADFAGRASMDLRVLDLAQQDWLLGLSKEDLDKLGMSTTSACARSLEAMQVRPAYPKVAAETKTAEIYTIPTEEEVEEAKRQHISALYRQVQRELWLAPGVPNLNPKHTPATLH</sequence>
<gene>
    <name evidence="1" type="ORF">FOB41_16240</name>
</gene>
<dbReference type="RefSeq" id="WP_136882485.1">
    <property type="nucleotide sequence ID" value="NZ_CP050898.1"/>
</dbReference>
<proteinExistence type="predicted"/>
<evidence type="ECO:0000313" key="1">
    <source>
        <dbReference type="EMBL" id="QIX22580.1"/>
    </source>
</evidence>
<dbReference type="Proteomes" id="UP000500870">
    <property type="component" value="Chromosome 1"/>
</dbReference>
<evidence type="ECO:0000313" key="2">
    <source>
        <dbReference type="Proteomes" id="UP000500870"/>
    </source>
</evidence>
<organism evidence="1 2">
    <name type="scientific">Agrobacterium pusense</name>
    <dbReference type="NCBI Taxonomy" id="648995"/>
    <lineage>
        <taxon>Bacteria</taxon>
        <taxon>Pseudomonadati</taxon>
        <taxon>Pseudomonadota</taxon>
        <taxon>Alphaproteobacteria</taxon>
        <taxon>Hyphomicrobiales</taxon>
        <taxon>Rhizobiaceae</taxon>
        <taxon>Rhizobium/Agrobacterium group</taxon>
        <taxon>Agrobacterium</taxon>
    </lineage>
</organism>
<name>A0A6H0ZS20_9HYPH</name>